<dbReference type="SUPFAM" id="SSF50370">
    <property type="entry name" value="Ricin B-like lectins"/>
    <property type="match status" value="1"/>
</dbReference>
<protein>
    <recommendedName>
        <fullName evidence="4">Ricin B lectin domain-containing protein</fullName>
    </recommendedName>
</protein>
<dbReference type="Proteomes" id="UP001597024">
    <property type="component" value="Unassembled WGS sequence"/>
</dbReference>
<reference evidence="3" key="1">
    <citation type="journal article" date="2019" name="Int. J. Syst. Evol. Microbiol.">
        <title>The Global Catalogue of Microorganisms (GCM) 10K type strain sequencing project: providing services to taxonomists for standard genome sequencing and annotation.</title>
        <authorList>
            <consortium name="The Broad Institute Genomics Platform"/>
            <consortium name="The Broad Institute Genome Sequencing Center for Infectious Disease"/>
            <person name="Wu L."/>
            <person name="Ma J."/>
        </authorList>
    </citation>
    <scope>NUCLEOTIDE SEQUENCE [LARGE SCALE GENOMIC DNA]</scope>
    <source>
        <strain evidence="3">CCUG 62974</strain>
    </source>
</reference>
<accession>A0ABW3DP89</accession>
<comment type="caution">
    <text evidence="2">The sequence shown here is derived from an EMBL/GenBank/DDBJ whole genome shotgun (WGS) entry which is preliminary data.</text>
</comment>
<keyword evidence="1" id="KW-0732">Signal</keyword>
<dbReference type="CDD" id="cd23714">
    <property type="entry name" value="beta-trefoil_Ricin_MtaL"/>
    <property type="match status" value="1"/>
</dbReference>
<gene>
    <name evidence="2" type="ORF">ACFQ08_13855</name>
</gene>
<sequence length="189" mass="20099">MGKTCRISGGRGLARVAVATMLMLASWAMCSLGATATATAATDSPQASASQLGVYRIVNVASHSSLRAYEAGSPIFVSSTRENPGPFELWEITRVGEGYTIKNVGLSHTRGSDAYASVSRSEEGEPVITDSEPTTWAAEQAGDGTYVIKAPHEDLVWNVEPPVVPRGEVALRGADGSDTQRWRFEPVNE</sequence>
<evidence type="ECO:0008006" key="4">
    <source>
        <dbReference type="Google" id="ProtNLM"/>
    </source>
</evidence>
<dbReference type="Gene3D" id="2.80.10.50">
    <property type="match status" value="1"/>
</dbReference>
<keyword evidence="3" id="KW-1185">Reference proteome</keyword>
<organism evidence="2 3">
    <name type="scientific">Streptosporangium algeriense</name>
    <dbReference type="NCBI Taxonomy" id="1682748"/>
    <lineage>
        <taxon>Bacteria</taxon>
        <taxon>Bacillati</taxon>
        <taxon>Actinomycetota</taxon>
        <taxon>Actinomycetes</taxon>
        <taxon>Streptosporangiales</taxon>
        <taxon>Streptosporangiaceae</taxon>
        <taxon>Streptosporangium</taxon>
    </lineage>
</organism>
<proteinExistence type="predicted"/>
<name>A0ABW3DP89_9ACTN</name>
<evidence type="ECO:0000313" key="3">
    <source>
        <dbReference type="Proteomes" id="UP001597024"/>
    </source>
</evidence>
<feature type="signal peptide" evidence="1">
    <location>
        <begin position="1"/>
        <end position="40"/>
    </location>
</feature>
<evidence type="ECO:0000313" key="2">
    <source>
        <dbReference type="EMBL" id="MFD0885634.1"/>
    </source>
</evidence>
<evidence type="ECO:0000256" key="1">
    <source>
        <dbReference type="SAM" id="SignalP"/>
    </source>
</evidence>
<feature type="chain" id="PRO_5047422624" description="Ricin B lectin domain-containing protein" evidence="1">
    <location>
        <begin position="41"/>
        <end position="189"/>
    </location>
</feature>
<dbReference type="EMBL" id="JBHTHX010000401">
    <property type="protein sequence ID" value="MFD0885634.1"/>
    <property type="molecule type" value="Genomic_DNA"/>
</dbReference>
<dbReference type="InterPro" id="IPR035992">
    <property type="entry name" value="Ricin_B-like_lectins"/>
</dbReference>